<protein>
    <recommendedName>
        <fullName evidence="3">UBN2_2 domain-containing protein</fullName>
    </recommendedName>
</protein>
<reference evidence="1" key="1">
    <citation type="submission" date="2022-12" db="EMBL/GenBank/DDBJ databases">
        <title>Draft genome assemblies for two species of Escallonia (Escalloniales).</title>
        <authorList>
            <person name="Chanderbali A."/>
            <person name="Dervinis C."/>
            <person name="Anghel I."/>
            <person name="Soltis D."/>
            <person name="Soltis P."/>
            <person name="Zapata F."/>
        </authorList>
    </citation>
    <scope>NUCLEOTIDE SEQUENCE</scope>
    <source>
        <strain evidence="1">UCBG92.1500</strain>
        <tissue evidence="1">Leaf</tissue>
    </source>
</reference>
<dbReference type="Proteomes" id="UP001187471">
    <property type="component" value="Unassembled WGS sequence"/>
</dbReference>
<proteinExistence type="predicted"/>
<evidence type="ECO:0000313" key="2">
    <source>
        <dbReference type="Proteomes" id="UP001187471"/>
    </source>
</evidence>
<keyword evidence="2" id="KW-1185">Reference proteome</keyword>
<dbReference type="AlphaFoldDB" id="A0AA88S235"/>
<organism evidence="1 2">
    <name type="scientific">Escallonia rubra</name>
    <dbReference type="NCBI Taxonomy" id="112253"/>
    <lineage>
        <taxon>Eukaryota</taxon>
        <taxon>Viridiplantae</taxon>
        <taxon>Streptophyta</taxon>
        <taxon>Embryophyta</taxon>
        <taxon>Tracheophyta</taxon>
        <taxon>Spermatophyta</taxon>
        <taxon>Magnoliopsida</taxon>
        <taxon>eudicotyledons</taxon>
        <taxon>Gunneridae</taxon>
        <taxon>Pentapetalae</taxon>
        <taxon>asterids</taxon>
        <taxon>campanulids</taxon>
        <taxon>Escalloniales</taxon>
        <taxon>Escalloniaceae</taxon>
        <taxon>Escallonia</taxon>
    </lineage>
</organism>
<sequence>MNLDYTLQGYSPANLTDESSTEQKTAFKKLEHSNRTSLMIMKGSTATAIHRAISDSENVKIYLTHIEEQFQGSSKALTTHLITKIVMFKYSGSSGVREHILRMNDITSQLKSLDMKIFEDFKDLGYGFKTNVILQHRIIRLD</sequence>
<gene>
    <name evidence="1" type="ORF">RJ640_010799</name>
</gene>
<evidence type="ECO:0008006" key="3">
    <source>
        <dbReference type="Google" id="ProtNLM"/>
    </source>
</evidence>
<accession>A0AA88S235</accession>
<comment type="caution">
    <text evidence="1">The sequence shown here is derived from an EMBL/GenBank/DDBJ whole genome shotgun (WGS) entry which is preliminary data.</text>
</comment>
<name>A0AA88S235_9ASTE</name>
<evidence type="ECO:0000313" key="1">
    <source>
        <dbReference type="EMBL" id="KAK2994521.1"/>
    </source>
</evidence>
<dbReference type="EMBL" id="JAVXUO010000194">
    <property type="protein sequence ID" value="KAK2994521.1"/>
    <property type="molecule type" value="Genomic_DNA"/>
</dbReference>